<dbReference type="Gene3D" id="1.20.900.10">
    <property type="entry name" value="Dbl homology (DH) domain"/>
    <property type="match status" value="1"/>
</dbReference>
<dbReference type="Pfam" id="PF00621">
    <property type="entry name" value="RhoGEF"/>
    <property type="match status" value="1"/>
</dbReference>
<sequence>MKSFHFRETIAPLLERRNLDLYGVNVFLEKSKTPLPMDCDIFHLKGTTLEIKEKDDKEVEQTNPNKKSSSTKSSSGKNNKQSGGSLRGRDKYNKLSIDDTFYPPTSPSGTWTEAKKNKSQKLSVVNLFTTTGNKDRERQDQLTEILNRFSTNGLPPLPDLLTLDRPHFDESMFIMELNWRLLVDGDESLTKKQQEHQEAIWELLQTEVYYIKQIRVIIDVFRNCLINIQNEGFLNDVETDRLFSNIDKIYECNCTFWQKYLLPVLIMSREYKKPLDPLICKSGFVEHFPQLFEVYFKYVIEHKACLDYAKSCMENSDLFKTFILWAEAQKQCNRLKMADILVKPMQRLVKYSLLLQAIFKHTENEIERADLKEMIQSVDKVCSAANNSLQRREEYEKLEAVKNIIDNSDAIEAPTDECAKIIQEYSNNFSLLAPITGFRESVHRSLLFQASLKMREAQNTKTDVECFLFTDLILICKSKKSDKYKIIKPPMRLDQLVVSDLKEKNSFLLIYMNEYRVPISAFTFQNDPGAIRLWLEKFREAQKEFKNRKLHESLILPRKIADSPSAPEDSESTVLTTVPSDQSIISYPRTESVESADQFLPTLTTPGDLPTELGHSSSTGDIESRSSRLSQKELLHINTDPKMSSNSDFCLSDLHPDGAGGNQSVKHKQVTTCRSVPNINVAHGINSSDSKSQKNINDSGIFNDSEIVNSLPGSVDYNSVGQISGSDQYFVDEDLSKQRLNARRVSRSEKRYHTADSIQEIKNLEKDSTIHKRLSWRTDVDQSKNISSKVLSTDSMRSFPSSSGVSSTASLHLNMESDITEEVEGSFSSSGSSTQVHKIFSVGGADDMDNGEDDLADNVSNLEASHPKSRSMSDLITKVNSLHVIELKDGIASVAVESSQIKLTPADIIKFKKLKHQVLEDANIESSEV</sequence>
<dbReference type="Proteomes" id="UP000076420">
    <property type="component" value="Unassembled WGS sequence"/>
</dbReference>
<evidence type="ECO:0000313" key="3">
    <source>
        <dbReference type="EnsemblMetazoa" id="BGLB026851-PA"/>
    </source>
</evidence>
<dbReference type="PANTHER" id="PTHR13217:SF11">
    <property type="entry name" value="PLECKSTRIN HOMOLOGY DOMAIN-CONTAINING FAMILY G MEMBER 5"/>
    <property type="match status" value="1"/>
</dbReference>
<dbReference type="InterPro" id="IPR011993">
    <property type="entry name" value="PH-like_dom_sf"/>
</dbReference>
<reference evidence="3" key="1">
    <citation type="submission" date="2020-05" db="UniProtKB">
        <authorList>
            <consortium name="EnsemblMetazoa"/>
        </authorList>
    </citation>
    <scope>IDENTIFICATION</scope>
    <source>
        <strain evidence="3">BB02</strain>
    </source>
</reference>
<gene>
    <name evidence="3" type="primary">106056078</name>
</gene>
<feature type="compositionally biased region" description="Low complexity" evidence="1">
    <location>
        <begin position="604"/>
        <end position="613"/>
    </location>
</feature>
<evidence type="ECO:0000256" key="1">
    <source>
        <dbReference type="SAM" id="MobiDB-lite"/>
    </source>
</evidence>
<dbReference type="Gene3D" id="2.30.29.30">
    <property type="entry name" value="Pleckstrin-homology domain (PH domain)/Phosphotyrosine-binding domain (PTB)"/>
    <property type="match status" value="1"/>
</dbReference>
<feature type="domain" description="DH" evidence="2">
    <location>
        <begin position="195"/>
        <end position="388"/>
    </location>
</feature>
<accession>A0A2C9L435</accession>
<dbReference type="GO" id="GO:0005886">
    <property type="term" value="C:plasma membrane"/>
    <property type="evidence" value="ECO:0007669"/>
    <property type="project" value="TreeGrafter"/>
</dbReference>
<feature type="region of interest" description="Disordered" evidence="1">
    <location>
        <begin position="604"/>
        <end position="628"/>
    </location>
</feature>
<dbReference type="VEuPathDB" id="VectorBase:BGLB026851"/>
<dbReference type="SUPFAM" id="SSF50729">
    <property type="entry name" value="PH domain-like"/>
    <property type="match status" value="1"/>
</dbReference>
<dbReference type="InterPro" id="IPR035899">
    <property type="entry name" value="DBL_dom_sf"/>
</dbReference>
<dbReference type="SMART" id="SM00325">
    <property type="entry name" value="RhoGEF"/>
    <property type="match status" value="1"/>
</dbReference>
<dbReference type="GO" id="GO:0030424">
    <property type="term" value="C:axon"/>
    <property type="evidence" value="ECO:0007669"/>
    <property type="project" value="TreeGrafter"/>
</dbReference>
<proteinExistence type="predicted"/>
<feature type="compositionally biased region" description="Low complexity" evidence="1">
    <location>
        <begin position="65"/>
        <end position="84"/>
    </location>
</feature>
<dbReference type="InterPro" id="IPR040181">
    <property type="entry name" value="PKHG5/7"/>
</dbReference>
<dbReference type="GO" id="GO:0030139">
    <property type="term" value="C:endocytic vesicle"/>
    <property type="evidence" value="ECO:0007669"/>
    <property type="project" value="TreeGrafter"/>
</dbReference>
<dbReference type="AlphaFoldDB" id="A0A2C9L435"/>
<dbReference type="GO" id="GO:0007266">
    <property type="term" value="P:Rho protein signal transduction"/>
    <property type="evidence" value="ECO:0007669"/>
    <property type="project" value="TreeGrafter"/>
</dbReference>
<dbReference type="PROSITE" id="PS50010">
    <property type="entry name" value="DH_2"/>
    <property type="match status" value="1"/>
</dbReference>
<evidence type="ECO:0000259" key="2">
    <source>
        <dbReference type="PROSITE" id="PS50010"/>
    </source>
</evidence>
<dbReference type="VEuPathDB" id="VectorBase:BGLAX_035487"/>
<name>A0A2C9L435_BIOGL</name>
<dbReference type="PANTHER" id="PTHR13217">
    <property type="entry name" value="PLECKSTRIN HOMOLOGY DOMAIN-CONTAINING FAMILY G MEMBER 7"/>
    <property type="match status" value="1"/>
</dbReference>
<dbReference type="EnsemblMetazoa" id="BGLB026851-RA">
    <property type="protein sequence ID" value="BGLB026851-PA"/>
    <property type="gene ID" value="BGLB026851"/>
</dbReference>
<protein>
    <recommendedName>
        <fullName evidence="2">DH domain-containing protein</fullName>
    </recommendedName>
</protein>
<dbReference type="GO" id="GO:0005085">
    <property type="term" value="F:guanyl-nucleotide exchange factor activity"/>
    <property type="evidence" value="ECO:0007669"/>
    <property type="project" value="InterPro"/>
</dbReference>
<dbReference type="CDD" id="cd13244">
    <property type="entry name" value="PH_PLEKHG5_G6"/>
    <property type="match status" value="1"/>
</dbReference>
<feature type="region of interest" description="Disordered" evidence="1">
    <location>
        <begin position="53"/>
        <end position="90"/>
    </location>
</feature>
<evidence type="ECO:0000313" key="4">
    <source>
        <dbReference type="Proteomes" id="UP000076420"/>
    </source>
</evidence>
<dbReference type="OrthoDB" id="660555at2759"/>
<dbReference type="InterPro" id="IPR000219">
    <property type="entry name" value="DH_dom"/>
</dbReference>
<organism evidence="3 4">
    <name type="scientific">Biomphalaria glabrata</name>
    <name type="common">Bloodfluke planorb</name>
    <name type="synonym">Freshwater snail</name>
    <dbReference type="NCBI Taxonomy" id="6526"/>
    <lineage>
        <taxon>Eukaryota</taxon>
        <taxon>Metazoa</taxon>
        <taxon>Spiralia</taxon>
        <taxon>Lophotrochozoa</taxon>
        <taxon>Mollusca</taxon>
        <taxon>Gastropoda</taxon>
        <taxon>Heterobranchia</taxon>
        <taxon>Euthyneura</taxon>
        <taxon>Panpulmonata</taxon>
        <taxon>Hygrophila</taxon>
        <taxon>Lymnaeoidea</taxon>
        <taxon>Planorbidae</taxon>
        <taxon>Biomphalaria</taxon>
    </lineage>
</organism>
<dbReference type="GO" id="GO:0043542">
    <property type="term" value="P:endothelial cell migration"/>
    <property type="evidence" value="ECO:0007669"/>
    <property type="project" value="TreeGrafter"/>
</dbReference>
<dbReference type="CDD" id="cd00160">
    <property type="entry name" value="RhoGEF"/>
    <property type="match status" value="1"/>
</dbReference>
<dbReference type="SUPFAM" id="SSF48065">
    <property type="entry name" value="DBL homology domain (DH-domain)"/>
    <property type="match status" value="1"/>
</dbReference>